<dbReference type="InterPro" id="IPR002560">
    <property type="entry name" value="Transposase_DDE"/>
</dbReference>
<sequence length="411" mass="48603">MLKIKIVKTRIPKYCFCPHCGIKQPFKKENEHWKIVKDFSLNKPVLLNVQIVSAKCLNPDCKTKSFCLPVKGITKFQRATNRVIIEAITSNIIDNVPSQKIKDRFSRSLNTTGSRPTIDRWKHRQADSLSFKDLIRELNPSTVICLDDLGPRRSKDSGLIASDRIKGHILYLDTVKSQDNDEVVKYLKKLKELGIENVSCFIVDMWKSFPVAIKEVYPDAKIQFDYFHIWQDINRHLESAIREYCKSLKEDEFNILATDLWNHRRVLLINPNNPKKMTEKRKEKIQELKETHKDSVVEDVLILKERIRDIFENSKTIEEAYYKKNQLYYENWHTKSIYFKKIIQLFMWPPYCYNMFTYLKEPDVPRSGNSESSIKIVRSWEKPRYGFRTIKGLQDHLKLYQKIKYLGSNLV</sequence>
<reference evidence="3" key="1">
    <citation type="submission" date="2017-09" db="EMBL/GenBank/DDBJ databases">
        <title>Depth-based differentiation of microbial function through sediment-hosted aquifers and enrichment of novel symbionts in the deep terrestrial subsurface.</title>
        <authorList>
            <person name="Probst A.J."/>
            <person name="Ladd B."/>
            <person name="Jarett J.K."/>
            <person name="Geller-Mcgrath D.E."/>
            <person name="Sieber C.M.K."/>
            <person name="Emerson J.B."/>
            <person name="Anantharaman K."/>
            <person name="Thomas B.C."/>
            <person name="Malmstrom R."/>
            <person name="Stieglmeier M."/>
            <person name="Klingl A."/>
            <person name="Woyke T."/>
            <person name="Ryan C.M."/>
            <person name="Banfield J.F."/>
        </authorList>
    </citation>
    <scope>NUCLEOTIDE SEQUENCE [LARGE SCALE GENOMIC DNA]</scope>
</reference>
<dbReference type="PANTHER" id="PTHR33498">
    <property type="entry name" value="TRANSPOSASE FOR INSERTION SEQUENCE ELEMENT IS1557"/>
    <property type="match status" value="1"/>
</dbReference>
<protein>
    <recommendedName>
        <fullName evidence="1">Transposase IS204/IS1001/IS1096/IS1165 DDE domain-containing protein</fullName>
    </recommendedName>
</protein>
<organism evidence="2 3">
    <name type="scientific">Candidatus Falkowbacteria bacterium CG_4_9_14_3_um_filter_38_19</name>
    <dbReference type="NCBI Taxonomy" id="1974559"/>
    <lineage>
        <taxon>Bacteria</taxon>
        <taxon>Candidatus Falkowiibacteriota</taxon>
    </lineage>
</organism>
<evidence type="ECO:0000313" key="2">
    <source>
        <dbReference type="EMBL" id="PJB17335.1"/>
    </source>
</evidence>
<dbReference type="Pfam" id="PF01610">
    <property type="entry name" value="DDE_Tnp_ISL3"/>
    <property type="match status" value="1"/>
</dbReference>
<feature type="domain" description="Transposase IS204/IS1001/IS1096/IS1165 DDE" evidence="1">
    <location>
        <begin position="170"/>
        <end position="391"/>
    </location>
</feature>
<evidence type="ECO:0000259" key="1">
    <source>
        <dbReference type="Pfam" id="PF01610"/>
    </source>
</evidence>
<dbReference type="Proteomes" id="UP000230611">
    <property type="component" value="Unassembled WGS sequence"/>
</dbReference>
<comment type="caution">
    <text evidence="2">The sequence shown here is derived from an EMBL/GenBank/DDBJ whole genome shotgun (WGS) entry which is preliminary data.</text>
</comment>
<accession>A0A2M8AIP9</accession>
<proteinExistence type="predicted"/>
<name>A0A2M8AIP9_9BACT</name>
<dbReference type="EMBL" id="PFUO01000052">
    <property type="protein sequence ID" value="PJB17335.1"/>
    <property type="molecule type" value="Genomic_DNA"/>
</dbReference>
<dbReference type="InterPro" id="IPR047951">
    <property type="entry name" value="Transpos_ISL3"/>
</dbReference>
<dbReference type="AlphaFoldDB" id="A0A2M8AIP9"/>
<evidence type="ECO:0000313" key="3">
    <source>
        <dbReference type="Proteomes" id="UP000230611"/>
    </source>
</evidence>
<gene>
    <name evidence="2" type="ORF">CO116_01055</name>
</gene>
<dbReference type="PANTHER" id="PTHR33498:SF1">
    <property type="entry name" value="TRANSPOSASE FOR INSERTION SEQUENCE ELEMENT IS1557"/>
    <property type="match status" value="1"/>
</dbReference>